<dbReference type="InterPro" id="IPR028992">
    <property type="entry name" value="Hedgehog/Intein_dom"/>
</dbReference>
<keyword evidence="4" id="KW-1185">Reference proteome</keyword>
<evidence type="ECO:0000256" key="1">
    <source>
        <dbReference type="SAM" id="MobiDB-lite"/>
    </source>
</evidence>
<feature type="region of interest" description="Disordered" evidence="1">
    <location>
        <begin position="1"/>
        <end position="26"/>
    </location>
</feature>
<organism evidence="3 4">
    <name type="scientific">Pseudogemmobacter lacusdianii</name>
    <dbReference type="NCBI Taxonomy" id="3069608"/>
    <lineage>
        <taxon>Bacteria</taxon>
        <taxon>Pseudomonadati</taxon>
        <taxon>Pseudomonadota</taxon>
        <taxon>Alphaproteobacteria</taxon>
        <taxon>Rhodobacterales</taxon>
        <taxon>Paracoccaceae</taxon>
        <taxon>Pseudogemmobacter</taxon>
    </lineage>
</organism>
<proteinExistence type="predicted"/>
<sequence>MFMQDISRLSAEPVSAEPIASPALPRPTAPHTRAALAMGMFGPTLVETEKGWTPASELRIGDRLHTLDGGLQHIAALSRRAVLPAERAVKIKGGHFDACDDLMLLPGQPVLLQTVSLMAAPYARLKASALTSTIGATITLAPQKAEIITPIFAEEEAIWAQSGVLLLCPGIRDSLSAYPAVDDTLASFFLTERQRRFG</sequence>
<evidence type="ECO:0000313" key="4">
    <source>
        <dbReference type="Proteomes" id="UP001239680"/>
    </source>
</evidence>
<dbReference type="Pfam" id="PF13403">
    <property type="entry name" value="Hint_2"/>
    <property type="match status" value="1"/>
</dbReference>
<accession>A0ABU0W184</accession>
<dbReference type="RefSeq" id="WP_306680566.1">
    <property type="nucleotide sequence ID" value="NZ_JAVDBT010000009.1"/>
</dbReference>
<protein>
    <submittedName>
        <fullName evidence="3">Hint domain-containing protein</fullName>
    </submittedName>
</protein>
<feature type="domain" description="Hedgehog/Intein (Hint)" evidence="2">
    <location>
        <begin position="44"/>
        <end position="158"/>
    </location>
</feature>
<comment type="caution">
    <text evidence="3">The sequence shown here is derived from an EMBL/GenBank/DDBJ whole genome shotgun (WGS) entry which is preliminary data.</text>
</comment>
<evidence type="ECO:0000259" key="2">
    <source>
        <dbReference type="Pfam" id="PF13403"/>
    </source>
</evidence>
<reference evidence="3 4" key="1">
    <citation type="submission" date="2023-08" db="EMBL/GenBank/DDBJ databases">
        <title>Characterization of two Paracoccaceae strains isolated from Phycosphere and proposal of Xinfangfangia lacusdiani sp. nov.</title>
        <authorList>
            <person name="Deng Y."/>
            <person name="Zhang Y.Q."/>
        </authorList>
    </citation>
    <scope>NUCLEOTIDE SEQUENCE [LARGE SCALE GENOMIC DNA]</scope>
    <source>
        <strain evidence="3 4">CPCC 101601</strain>
    </source>
</reference>
<dbReference type="EMBL" id="JAVDBT010000009">
    <property type="protein sequence ID" value="MDQ2066855.1"/>
    <property type="molecule type" value="Genomic_DNA"/>
</dbReference>
<evidence type="ECO:0000313" key="3">
    <source>
        <dbReference type="EMBL" id="MDQ2066855.1"/>
    </source>
</evidence>
<gene>
    <name evidence="3" type="ORF">Q9295_10750</name>
</gene>
<dbReference type="Proteomes" id="UP001239680">
    <property type="component" value="Unassembled WGS sequence"/>
</dbReference>
<name>A0ABU0W184_9RHOB</name>